<dbReference type="GO" id="GO:0005829">
    <property type="term" value="C:cytosol"/>
    <property type="evidence" value="ECO:0007669"/>
    <property type="project" value="TreeGrafter"/>
</dbReference>
<dbReference type="InterPro" id="IPR049437">
    <property type="entry name" value="tRNA-synt_1c_C2"/>
</dbReference>
<dbReference type="PANTHER" id="PTHR43097:SF5">
    <property type="entry name" value="GLUTAMATE--TRNA LIGASE"/>
    <property type="match status" value="1"/>
</dbReference>
<evidence type="ECO:0000256" key="8">
    <source>
        <dbReference type="HAMAP-Rule" id="MF_00126"/>
    </source>
</evidence>
<comment type="subunit">
    <text evidence="8">Monomer.</text>
</comment>
<sequence>MSEHDIPAPGTEREDFIREIVKADLASGAHAKIVTRFPPEPNGYLHVGHAKAICLNFGIAQQFGGRCNLRMDDTNPAKEDIEYEESIVADVKWLVGGWAEHCLAFKPSGSTATANGADFHQAAAEGTGPGTEPFRASDSFDALHAFAVRLIENGKAYVCDHTAEEVDRMRGAPGQPGEPSRYRDRPVAESLELFARMKAGEFPDGARTLRARIDPASPNVWMRDPLLYRIRHVEHHNTGAAWCIYPMYDYAHGLSDYIEGVTHSICTLEFVPHRPLYDWLLEALDLPRPLPHQYEFARLNLTHTVMSKRKLLRLVTDGFVSGWDDPRMPTISGMRRRGYPAAALRDFTERIGVARRENRVELALLEACVRDDLNARALRRMAVLKPVKVVLENYPEDQVEHFELGNNPEDPAAGTRQVPFSRELWIDEEDFREVPPPKYFRLSPGTEVRLRGAYFIRCTGVVKNEAGEVTEVRATYDPETRSSNAPDGRKVKATIHWVSAKHAVDAEVRLYETLFAAEDPETAAEGADFTTILNPASLTTLTGCKVEPVLGGATPGAPVQFERVGYFVADARDSKPGAPVFNRTVTLKDAWARIEKKQGGK</sequence>
<evidence type="ECO:0000256" key="4">
    <source>
        <dbReference type="ARBA" id="ARBA00022840"/>
    </source>
</evidence>
<comment type="subcellular location">
    <subcellularLocation>
        <location evidence="8">Cytoplasm</location>
    </subcellularLocation>
</comment>
<dbReference type="Pfam" id="PF20974">
    <property type="entry name" value="tRNA-synt_1c_C2"/>
    <property type="match status" value="1"/>
</dbReference>
<accession>A0A933SBH9</accession>
<comment type="caution">
    <text evidence="8">Lacks conserved residue(s) required for the propagation of feature annotation.</text>
</comment>
<dbReference type="InterPro" id="IPR020059">
    <property type="entry name" value="Glu/Gln-tRNA-synth_Ib_codon-bd"/>
</dbReference>
<gene>
    <name evidence="8 13" type="primary">glnS</name>
    <name evidence="13" type="ORF">HZA61_07310</name>
</gene>
<feature type="short sequence motif" description="'KMSKS' region" evidence="8">
    <location>
        <begin position="305"/>
        <end position="309"/>
    </location>
</feature>
<keyword evidence="3 8" id="KW-0547">Nucleotide-binding</keyword>
<organism evidence="13 14">
    <name type="scientific">Eiseniibacteriota bacterium</name>
    <dbReference type="NCBI Taxonomy" id="2212470"/>
    <lineage>
        <taxon>Bacteria</taxon>
        <taxon>Candidatus Eiseniibacteriota</taxon>
    </lineage>
</organism>
<feature type="domain" description="Glutamyl/glutaminyl-tRNA synthetase class Ib anti-codon binding" evidence="11">
    <location>
        <begin position="377"/>
        <end position="477"/>
    </location>
</feature>
<dbReference type="InterPro" id="IPR020056">
    <property type="entry name" value="Rbsml_bL25/Gln-tRNA_synth_N"/>
</dbReference>
<comment type="caution">
    <text evidence="13">The sequence shown here is derived from an EMBL/GenBank/DDBJ whole genome shotgun (WGS) entry which is preliminary data.</text>
</comment>
<evidence type="ECO:0000313" key="14">
    <source>
        <dbReference type="Proteomes" id="UP000696931"/>
    </source>
</evidence>
<dbReference type="GO" id="GO:0006425">
    <property type="term" value="P:glutaminyl-tRNA aminoacylation"/>
    <property type="evidence" value="ECO:0007669"/>
    <property type="project" value="UniProtKB-UniRule"/>
</dbReference>
<evidence type="ECO:0000259" key="12">
    <source>
        <dbReference type="Pfam" id="PF20974"/>
    </source>
</evidence>
<evidence type="ECO:0000256" key="7">
    <source>
        <dbReference type="ARBA" id="ARBA00048270"/>
    </source>
</evidence>
<evidence type="ECO:0000256" key="2">
    <source>
        <dbReference type="ARBA" id="ARBA00022598"/>
    </source>
</evidence>
<name>A0A933SBH9_UNCEI</name>
<dbReference type="PANTHER" id="PTHR43097">
    <property type="entry name" value="GLUTAMINE-TRNA LIGASE"/>
    <property type="match status" value="1"/>
</dbReference>
<dbReference type="InterPro" id="IPR001412">
    <property type="entry name" value="aa-tRNA-synth_I_CS"/>
</dbReference>
<dbReference type="AlphaFoldDB" id="A0A933SBH9"/>
<dbReference type="InterPro" id="IPR022861">
    <property type="entry name" value="Gln_tRNA_ligase_bac"/>
</dbReference>
<dbReference type="Pfam" id="PF03950">
    <property type="entry name" value="tRNA-synt_1c_C"/>
    <property type="match status" value="1"/>
</dbReference>
<keyword evidence="4 8" id="KW-0067">ATP-binding</keyword>
<feature type="binding site" evidence="8">
    <location>
        <position position="267"/>
    </location>
    <ligand>
        <name>ATP</name>
        <dbReference type="ChEBI" id="CHEBI:30616"/>
    </ligand>
</feature>
<keyword evidence="6 8" id="KW-0030">Aminoacyl-tRNA synthetase</keyword>
<proteinExistence type="inferred from homology"/>
<evidence type="ECO:0000256" key="9">
    <source>
        <dbReference type="RuleBase" id="RU363037"/>
    </source>
</evidence>
<dbReference type="PROSITE" id="PS00178">
    <property type="entry name" value="AA_TRNA_LIGASE_I"/>
    <property type="match status" value="1"/>
</dbReference>
<comment type="similarity">
    <text evidence="8 9">Belongs to the class-I aminoacyl-tRNA synthetase family.</text>
</comment>
<evidence type="ECO:0000256" key="6">
    <source>
        <dbReference type="ARBA" id="ARBA00023146"/>
    </source>
</evidence>
<dbReference type="InterPro" id="IPR011035">
    <property type="entry name" value="Ribosomal_bL25/Gln-tRNA_synth"/>
</dbReference>
<protein>
    <recommendedName>
        <fullName evidence="8">Glutamine--tRNA ligase</fullName>
        <ecNumber evidence="8">6.1.1.18</ecNumber>
    </recommendedName>
    <alternativeName>
        <fullName evidence="8">Glutaminyl-tRNA synthetase</fullName>
        <shortName evidence="8">GlnRS</shortName>
    </alternativeName>
</protein>
<dbReference type="InterPro" id="IPR020058">
    <property type="entry name" value="Glu/Gln-tRNA-synth_Ib_cat-dom"/>
</dbReference>
<dbReference type="Gene3D" id="3.40.50.620">
    <property type="entry name" value="HUPs"/>
    <property type="match status" value="1"/>
</dbReference>
<keyword evidence="1 8" id="KW-0963">Cytoplasm</keyword>
<evidence type="ECO:0000259" key="11">
    <source>
        <dbReference type="Pfam" id="PF03950"/>
    </source>
</evidence>
<dbReference type="GO" id="GO:0004819">
    <property type="term" value="F:glutamine-tRNA ligase activity"/>
    <property type="evidence" value="ECO:0007669"/>
    <property type="project" value="UniProtKB-UniRule"/>
</dbReference>
<evidence type="ECO:0000256" key="5">
    <source>
        <dbReference type="ARBA" id="ARBA00022917"/>
    </source>
</evidence>
<feature type="domain" description="Glutamyl/glutaminyl-tRNA synthetase class Ib catalytic" evidence="10">
    <location>
        <begin position="32"/>
        <end position="374"/>
    </location>
</feature>
<keyword evidence="5 8" id="KW-0648">Protein biosynthesis</keyword>
<dbReference type="FunFam" id="2.40.240.10:FF:000001">
    <property type="entry name" value="Glutamine--tRNA ligase"/>
    <property type="match status" value="1"/>
</dbReference>
<evidence type="ECO:0000256" key="1">
    <source>
        <dbReference type="ARBA" id="ARBA00022490"/>
    </source>
</evidence>
<dbReference type="InterPro" id="IPR000924">
    <property type="entry name" value="Glu/Gln-tRNA-synth"/>
</dbReference>
<dbReference type="HAMAP" id="MF_00126">
    <property type="entry name" value="Gln_tRNA_synth"/>
    <property type="match status" value="1"/>
</dbReference>
<dbReference type="Gene3D" id="2.40.240.10">
    <property type="entry name" value="Ribosomal Protein L25, Chain P"/>
    <property type="match status" value="2"/>
</dbReference>
<dbReference type="Pfam" id="PF00749">
    <property type="entry name" value="tRNA-synt_1c"/>
    <property type="match status" value="1"/>
</dbReference>
<dbReference type="GO" id="GO:0005524">
    <property type="term" value="F:ATP binding"/>
    <property type="evidence" value="ECO:0007669"/>
    <property type="project" value="UniProtKB-UniRule"/>
</dbReference>
<dbReference type="InterPro" id="IPR050132">
    <property type="entry name" value="Gln/Glu-tRNA_Ligase"/>
</dbReference>
<feature type="binding site" evidence="8">
    <location>
        <begin position="306"/>
        <end position="308"/>
    </location>
    <ligand>
        <name>ATP</name>
        <dbReference type="ChEBI" id="CHEBI:30616"/>
    </ligand>
</feature>
<evidence type="ECO:0000256" key="3">
    <source>
        <dbReference type="ARBA" id="ARBA00022741"/>
    </source>
</evidence>
<feature type="binding site" evidence="8">
    <location>
        <position position="72"/>
    </location>
    <ligand>
        <name>L-glutamine</name>
        <dbReference type="ChEBI" id="CHEBI:58359"/>
    </ligand>
</feature>
<feature type="binding site" evidence="8">
    <location>
        <begin position="298"/>
        <end position="299"/>
    </location>
    <ligand>
        <name>ATP</name>
        <dbReference type="ChEBI" id="CHEBI:30616"/>
    </ligand>
</feature>
<dbReference type="SUPFAM" id="SSF52374">
    <property type="entry name" value="Nucleotidylyl transferase"/>
    <property type="match status" value="1"/>
</dbReference>
<feature type="domain" description="tRNA synthetases class I (E and Q) anti-codon binding" evidence="12">
    <location>
        <begin position="494"/>
        <end position="570"/>
    </location>
</feature>
<dbReference type="InterPro" id="IPR004514">
    <property type="entry name" value="Gln-tRNA-synth"/>
</dbReference>
<feature type="binding site" evidence="8">
    <location>
        <position position="248"/>
    </location>
    <ligand>
        <name>L-glutamine</name>
        <dbReference type="ChEBI" id="CHEBI:58359"/>
    </ligand>
</feature>
<dbReference type="FunFam" id="3.40.50.620:FF:000037">
    <property type="entry name" value="Glutamine--tRNA ligase cytoplasmic"/>
    <property type="match status" value="1"/>
</dbReference>
<dbReference type="SUPFAM" id="SSF50715">
    <property type="entry name" value="Ribosomal protein L25-like"/>
    <property type="match status" value="1"/>
</dbReference>
<reference evidence="13" key="1">
    <citation type="submission" date="2020-07" db="EMBL/GenBank/DDBJ databases">
        <title>Huge and variable diversity of episymbiotic CPR bacteria and DPANN archaea in groundwater ecosystems.</title>
        <authorList>
            <person name="He C.Y."/>
            <person name="Keren R."/>
            <person name="Whittaker M."/>
            <person name="Farag I.F."/>
            <person name="Doudna J."/>
            <person name="Cate J.H.D."/>
            <person name="Banfield J.F."/>
        </authorList>
    </citation>
    <scope>NUCLEOTIDE SEQUENCE</scope>
    <source>
        <strain evidence="13">NC_groundwater_1813_Pr3_B-0.1um_71_17</strain>
    </source>
</reference>
<dbReference type="NCBIfam" id="TIGR00440">
    <property type="entry name" value="glnS"/>
    <property type="match status" value="1"/>
</dbReference>
<dbReference type="GO" id="GO:0006424">
    <property type="term" value="P:glutamyl-tRNA aminoacylation"/>
    <property type="evidence" value="ECO:0007669"/>
    <property type="project" value="UniProtKB-UniRule"/>
</dbReference>
<dbReference type="Proteomes" id="UP000696931">
    <property type="component" value="Unassembled WGS sequence"/>
</dbReference>
<keyword evidence="2 8" id="KW-0436">Ligase</keyword>
<dbReference type="PRINTS" id="PR00987">
    <property type="entry name" value="TRNASYNTHGLU"/>
</dbReference>
<evidence type="ECO:0000259" key="10">
    <source>
        <dbReference type="Pfam" id="PF00749"/>
    </source>
</evidence>
<comment type="catalytic activity">
    <reaction evidence="7 8">
        <text>tRNA(Gln) + L-glutamine + ATP = L-glutaminyl-tRNA(Gln) + AMP + diphosphate</text>
        <dbReference type="Rhea" id="RHEA:20121"/>
        <dbReference type="Rhea" id="RHEA-COMP:9662"/>
        <dbReference type="Rhea" id="RHEA-COMP:9681"/>
        <dbReference type="ChEBI" id="CHEBI:30616"/>
        <dbReference type="ChEBI" id="CHEBI:33019"/>
        <dbReference type="ChEBI" id="CHEBI:58359"/>
        <dbReference type="ChEBI" id="CHEBI:78442"/>
        <dbReference type="ChEBI" id="CHEBI:78521"/>
        <dbReference type="ChEBI" id="CHEBI:456215"/>
        <dbReference type="EC" id="6.1.1.18"/>
    </reaction>
</comment>
<dbReference type="InterPro" id="IPR014729">
    <property type="entry name" value="Rossmann-like_a/b/a_fold"/>
</dbReference>
<dbReference type="EC" id="6.1.1.18" evidence="8"/>
<feature type="binding site" evidence="8">
    <location>
        <begin position="40"/>
        <end position="42"/>
    </location>
    <ligand>
        <name>ATP</name>
        <dbReference type="ChEBI" id="CHEBI:30616"/>
    </ligand>
</feature>
<evidence type="ECO:0000313" key="13">
    <source>
        <dbReference type="EMBL" id="MBI5169279.1"/>
    </source>
</evidence>
<dbReference type="EMBL" id="JACRIW010000048">
    <property type="protein sequence ID" value="MBI5169279.1"/>
    <property type="molecule type" value="Genomic_DNA"/>
</dbReference>